<dbReference type="STRING" id="1121291.SAMN02745134_00462"/>
<proteinExistence type="predicted"/>
<organism evidence="2 3">
    <name type="scientific">Clostridium acidisoli DSM 12555</name>
    <dbReference type="NCBI Taxonomy" id="1121291"/>
    <lineage>
        <taxon>Bacteria</taxon>
        <taxon>Bacillati</taxon>
        <taxon>Bacillota</taxon>
        <taxon>Clostridia</taxon>
        <taxon>Eubacteriales</taxon>
        <taxon>Clostridiaceae</taxon>
        <taxon>Clostridium</taxon>
    </lineage>
</organism>
<keyword evidence="2" id="KW-0282">Flagellum</keyword>
<dbReference type="Gene3D" id="3.30.160.170">
    <property type="entry name" value="FlaG-like"/>
    <property type="match status" value="1"/>
</dbReference>
<sequence>MDVRSLSHGGQSLNELNDNSVYNAEGIQSTKPDDNVSSIKTEKNDSISVQDAKKATEKINKLLEDKSTHIEYEADKDFKQVIIMKVVDNDTNKVLNEIPSKQILDMVAQFCELAGILIDKRA</sequence>
<gene>
    <name evidence="2" type="ORF">SAMN02745134_00462</name>
</gene>
<dbReference type="EMBL" id="FWXH01000002">
    <property type="protein sequence ID" value="SMC17924.1"/>
    <property type="molecule type" value="Genomic_DNA"/>
</dbReference>
<dbReference type="PANTHER" id="PTHR37166">
    <property type="entry name" value="PROTEIN FLAG"/>
    <property type="match status" value="1"/>
</dbReference>
<name>A0A1W1X201_9CLOT</name>
<dbReference type="AlphaFoldDB" id="A0A1W1X201"/>
<dbReference type="InterPro" id="IPR035924">
    <property type="entry name" value="FlaG-like_sf"/>
</dbReference>
<feature type="compositionally biased region" description="Polar residues" evidence="1">
    <location>
        <begin position="8"/>
        <end position="39"/>
    </location>
</feature>
<keyword evidence="2" id="KW-0969">Cilium</keyword>
<dbReference type="Pfam" id="PF03646">
    <property type="entry name" value="FlaG"/>
    <property type="match status" value="1"/>
</dbReference>
<evidence type="ECO:0000313" key="3">
    <source>
        <dbReference type="Proteomes" id="UP000192468"/>
    </source>
</evidence>
<dbReference type="Proteomes" id="UP000192468">
    <property type="component" value="Unassembled WGS sequence"/>
</dbReference>
<dbReference type="InterPro" id="IPR005186">
    <property type="entry name" value="FlaG"/>
</dbReference>
<reference evidence="2 3" key="1">
    <citation type="submission" date="2017-04" db="EMBL/GenBank/DDBJ databases">
        <authorList>
            <person name="Afonso C.L."/>
            <person name="Miller P.J."/>
            <person name="Scott M.A."/>
            <person name="Spackman E."/>
            <person name="Goraichik I."/>
            <person name="Dimitrov K.M."/>
            <person name="Suarez D.L."/>
            <person name="Swayne D.E."/>
        </authorList>
    </citation>
    <scope>NUCLEOTIDE SEQUENCE [LARGE SCALE GENOMIC DNA]</scope>
    <source>
        <strain evidence="2 3">DSM 12555</strain>
    </source>
</reference>
<dbReference type="RefSeq" id="WP_084113648.1">
    <property type="nucleotide sequence ID" value="NZ_FWXH01000002.1"/>
</dbReference>
<dbReference type="OrthoDB" id="9799867at2"/>
<accession>A0A1W1X201</accession>
<protein>
    <submittedName>
        <fullName evidence="2">Flagellar protein FlaG</fullName>
    </submittedName>
</protein>
<feature type="region of interest" description="Disordered" evidence="1">
    <location>
        <begin position="1"/>
        <end position="46"/>
    </location>
</feature>
<keyword evidence="2" id="KW-0966">Cell projection</keyword>
<dbReference type="PANTHER" id="PTHR37166:SF1">
    <property type="entry name" value="PROTEIN FLAG"/>
    <property type="match status" value="1"/>
</dbReference>
<dbReference type="SUPFAM" id="SSF160214">
    <property type="entry name" value="FlaG-like"/>
    <property type="match status" value="1"/>
</dbReference>
<keyword evidence="3" id="KW-1185">Reference proteome</keyword>
<evidence type="ECO:0000313" key="2">
    <source>
        <dbReference type="EMBL" id="SMC17924.1"/>
    </source>
</evidence>
<evidence type="ECO:0000256" key="1">
    <source>
        <dbReference type="SAM" id="MobiDB-lite"/>
    </source>
</evidence>